<feature type="compositionally biased region" description="Polar residues" evidence="1">
    <location>
        <begin position="27"/>
        <end position="38"/>
    </location>
</feature>
<accession>W9WPN3</accession>
<name>W9WPN3_9EURO</name>
<keyword evidence="3" id="KW-1185">Reference proteome</keyword>
<evidence type="ECO:0000256" key="1">
    <source>
        <dbReference type="SAM" id="MobiDB-lite"/>
    </source>
</evidence>
<dbReference type="Proteomes" id="UP000019471">
    <property type="component" value="Unassembled WGS sequence"/>
</dbReference>
<organism evidence="2 3">
    <name type="scientific">Cladophialophora psammophila CBS 110553</name>
    <dbReference type="NCBI Taxonomy" id="1182543"/>
    <lineage>
        <taxon>Eukaryota</taxon>
        <taxon>Fungi</taxon>
        <taxon>Dikarya</taxon>
        <taxon>Ascomycota</taxon>
        <taxon>Pezizomycotina</taxon>
        <taxon>Eurotiomycetes</taxon>
        <taxon>Chaetothyriomycetidae</taxon>
        <taxon>Chaetothyriales</taxon>
        <taxon>Herpotrichiellaceae</taxon>
        <taxon>Cladophialophora</taxon>
    </lineage>
</organism>
<gene>
    <name evidence="2" type="ORF">A1O5_10307</name>
</gene>
<feature type="compositionally biased region" description="Polar residues" evidence="1">
    <location>
        <begin position="99"/>
        <end position="109"/>
    </location>
</feature>
<sequence>MDTRGLAPKWQPQTLGPTPVPLKKGPNTRSAGSLSQSEPDSDMGKLGDIENEGSDSPSLSRRKRAIDPELEETPRKRLPPSAGKDEWEDSSDEEEGNSKYFQTRLADSTPNKEKATGKPSRSHRISKSKGAEAKKLSMSKTAVDFRNRKEVEGHYKKKVCAMIDHDVLERVEAEGGITPAGRMYKAVYRMMERRRRTERPAAKGAGHEEVRRLRAENQAMKEKIDEATRLLRSA</sequence>
<evidence type="ECO:0000313" key="2">
    <source>
        <dbReference type="EMBL" id="EXJ66636.1"/>
    </source>
</evidence>
<feature type="compositionally biased region" description="Acidic residues" evidence="1">
    <location>
        <begin position="86"/>
        <end position="95"/>
    </location>
</feature>
<proteinExistence type="predicted"/>
<dbReference type="HOGENOM" id="CLU_1184912_0_0_1"/>
<evidence type="ECO:0000313" key="3">
    <source>
        <dbReference type="Proteomes" id="UP000019471"/>
    </source>
</evidence>
<dbReference type="EMBL" id="AMGX01000019">
    <property type="protein sequence ID" value="EXJ66636.1"/>
    <property type="molecule type" value="Genomic_DNA"/>
</dbReference>
<comment type="caution">
    <text evidence="2">The sequence shown here is derived from an EMBL/GenBank/DDBJ whole genome shotgun (WGS) entry which is preliminary data.</text>
</comment>
<dbReference type="GeneID" id="19195000"/>
<reference evidence="2 3" key="1">
    <citation type="submission" date="2013-03" db="EMBL/GenBank/DDBJ databases">
        <title>The Genome Sequence of Cladophialophora psammophila CBS 110553.</title>
        <authorList>
            <consortium name="The Broad Institute Genomics Platform"/>
            <person name="Cuomo C."/>
            <person name="de Hoog S."/>
            <person name="Gorbushina A."/>
            <person name="Walker B."/>
            <person name="Young S.K."/>
            <person name="Zeng Q."/>
            <person name="Gargeya S."/>
            <person name="Fitzgerald M."/>
            <person name="Haas B."/>
            <person name="Abouelleil A."/>
            <person name="Allen A.W."/>
            <person name="Alvarado L."/>
            <person name="Arachchi H.M."/>
            <person name="Berlin A.M."/>
            <person name="Chapman S.B."/>
            <person name="Gainer-Dewar J."/>
            <person name="Goldberg J."/>
            <person name="Griggs A."/>
            <person name="Gujja S."/>
            <person name="Hansen M."/>
            <person name="Howarth C."/>
            <person name="Imamovic A."/>
            <person name="Ireland A."/>
            <person name="Larimer J."/>
            <person name="McCowan C."/>
            <person name="Murphy C."/>
            <person name="Pearson M."/>
            <person name="Poon T.W."/>
            <person name="Priest M."/>
            <person name="Roberts A."/>
            <person name="Saif S."/>
            <person name="Shea T."/>
            <person name="Sisk P."/>
            <person name="Sykes S."/>
            <person name="Wortman J."/>
            <person name="Nusbaum C."/>
            <person name="Birren B."/>
        </authorList>
    </citation>
    <scope>NUCLEOTIDE SEQUENCE [LARGE SCALE GENOMIC DNA]</scope>
    <source>
        <strain evidence="2 3">CBS 110553</strain>
    </source>
</reference>
<dbReference type="OrthoDB" id="4142017at2759"/>
<feature type="region of interest" description="Disordered" evidence="1">
    <location>
        <begin position="1"/>
        <end position="139"/>
    </location>
</feature>
<dbReference type="AlphaFoldDB" id="W9WPN3"/>
<dbReference type="RefSeq" id="XP_007749073.1">
    <property type="nucleotide sequence ID" value="XM_007750883.1"/>
</dbReference>
<protein>
    <submittedName>
        <fullName evidence="2">Uncharacterized protein</fullName>
    </submittedName>
</protein>